<keyword evidence="3" id="KW-1185">Reference proteome</keyword>
<gene>
    <name evidence="2" type="ORF">PECUL_23A022023</name>
</gene>
<reference evidence="2" key="1">
    <citation type="submission" date="2022-03" db="EMBL/GenBank/DDBJ databases">
        <authorList>
            <person name="Alioto T."/>
            <person name="Alioto T."/>
            <person name="Gomez Garrido J."/>
        </authorList>
    </citation>
    <scope>NUCLEOTIDE SEQUENCE</scope>
</reference>
<feature type="region of interest" description="Disordered" evidence="1">
    <location>
        <begin position="1"/>
        <end position="26"/>
    </location>
</feature>
<feature type="compositionally biased region" description="Basic and acidic residues" evidence="1">
    <location>
        <begin position="1"/>
        <end position="16"/>
    </location>
</feature>
<accession>A0AAD1W4G0</accession>
<organism evidence="2 3">
    <name type="scientific">Pelobates cultripes</name>
    <name type="common">Western spadefoot toad</name>
    <dbReference type="NCBI Taxonomy" id="61616"/>
    <lineage>
        <taxon>Eukaryota</taxon>
        <taxon>Metazoa</taxon>
        <taxon>Chordata</taxon>
        <taxon>Craniata</taxon>
        <taxon>Vertebrata</taxon>
        <taxon>Euteleostomi</taxon>
        <taxon>Amphibia</taxon>
        <taxon>Batrachia</taxon>
        <taxon>Anura</taxon>
        <taxon>Pelobatoidea</taxon>
        <taxon>Pelobatidae</taxon>
        <taxon>Pelobates</taxon>
    </lineage>
</organism>
<evidence type="ECO:0000256" key="1">
    <source>
        <dbReference type="SAM" id="MobiDB-lite"/>
    </source>
</evidence>
<name>A0AAD1W4G0_PELCU</name>
<feature type="compositionally biased region" description="Low complexity" evidence="1">
    <location>
        <begin position="71"/>
        <end position="82"/>
    </location>
</feature>
<protein>
    <submittedName>
        <fullName evidence="2">Uncharacterized protein</fullName>
    </submittedName>
</protein>
<evidence type="ECO:0000313" key="2">
    <source>
        <dbReference type="EMBL" id="CAH2283699.1"/>
    </source>
</evidence>
<feature type="region of interest" description="Disordered" evidence="1">
    <location>
        <begin position="61"/>
        <end position="90"/>
    </location>
</feature>
<evidence type="ECO:0000313" key="3">
    <source>
        <dbReference type="Proteomes" id="UP001295444"/>
    </source>
</evidence>
<sequence length="220" mass="23420">MAIEGANEHGVTDKIPAKTGLQGKKVKAEETVEPLVMIPVHPLSSINKTKDQNPTGQKYFSHPVTEPNYNSSSSPSSISGMSNMKQNAEQPSCSSHLFSLNTHVSTPVVPTQERHAVSSITANMNIAPVTEVPITGRVTDTQETSSTINSNKPPLESPSSSNATGKTSNTLTPDILKLLKGKDIDSVITCLKALAPFYPALQDVNIEMFAQVLANVGALE</sequence>
<dbReference type="AlphaFoldDB" id="A0AAD1W4G0"/>
<feature type="region of interest" description="Disordered" evidence="1">
    <location>
        <begin position="140"/>
        <end position="170"/>
    </location>
</feature>
<dbReference type="EMBL" id="OW240915">
    <property type="protein sequence ID" value="CAH2283699.1"/>
    <property type="molecule type" value="Genomic_DNA"/>
</dbReference>
<dbReference type="Proteomes" id="UP001295444">
    <property type="component" value="Chromosome 04"/>
</dbReference>
<proteinExistence type="predicted"/>